<dbReference type="AlphaFoldDB" id="A0AA36A321"/>
<feature type="transmembrane region" description="Helical" evidence="1">
    <location>
        <begin position="20"/>
        <end position="36"/>
    </location>
</feature>
<keyword evidence="1" id="KW-0812">Transmembrane</keyword>
<accession>A0AA36A321</accession>
<name>A0AA36A321_LACSI</name>
<proteinExistence type="predicted"/>
<sequence length="98" mass="10894">MKDSEPSIGFSSTIPLSDAFVYYFIVIVGGYFKHGVSLRDVLERQAWPLNGLKNKNVIEGTHTFPSSIVVTTYQLVIAGHQASAWFCESKDNLSRLKA</sequence>
<evidence type="ECO:0000256" key="1">
    <source>
        <dbReference type="SAM" id="Phobius"/>
    </source>
</evidence>
<keyword evidence="1" id="KW-0472">Membrane</keyword>
<keyword evidence="3" id="KW-1185">Reference proteome</keyword>
<reference evidence="2" key="1">
    <citation type="submission" date="2023-04" db="EMBL/GenBank/DDBJ databases">
        <authorList>
            <person name="Vijverberg K."/>
            <person name="Xiong W."/>
            <person name="Schranz E."/>
        </authorList>
    </citation>
    <scope>NUCLEOTIDE SEQUENCE</scope>
</reference>
<dbReference type="Proteomes" id="UP001177003">
    <property type="component" value="Chromosome 9"/>
</dbReference>
<organism evidence="2 3">
    <name type="scientific">Lactuca saligna</name>
    <name type="common">Willowleaf lettuce</name>
    <dbReference type="NCBI Taxonomy" id="75948"/>
    <lineage>
        <taxon>Eukaryota</taxon>
        <taxon>Viridiplantae</taxon>
        <taxon>Streptophyta</taxon>
        <taxon>Embryophyta</taxon>
        <taxon>Tracheophyta</taxon>
        <taxon>Spermatophyta</taxon>
        <taxon>Magnoliopsida</taxon>
        <taxon>eudicotyledons</taxon>
        <taxon>Gunneridae</taxon>
        <taxon>Pentapetalae</taxon>
        <taxon>asterids</taxon>
        <taxon>campanulids</taxon>
        <taxon>Asterales</taxon>
        <taxon>Asteraceae</taxon>
        <taxon>Cichorioideae</taxon>
        <taxon>Cichorieae</taxon>
        <taxon>Lactucinae</taxon>
        <taxon>Lactuca</taxon>
    </lineage>
</organism>
<evidence type="ECO:0000313" key="3">
    <source>
        <dbReference type="Proteomes" id="UP001177003"/>
    </source>
</evidence>
<keyword evidence="1" id="KW-1133">Transmembrane helix</keyword>
<protein>
    <submittedName>
        <fullName evidence="2">Uncharacterized protein</fullName>
    </submittedName>
</protein>
<dbReference type="EMBL" id="OX465085">
    <property type="protein sequence ID" value="CAI9302989.1"/>
    <property type="molecule type" value="Genomic_DNA"/>
</dbReference>
<evidence type="ECO:0000313" key="2">
    <source>
        <dbReference type="EMBL" id="CAI9302989.1"/>
    </source>
</evidence>
<gene>
    <name evidence="2" type="ORF">LSALG_LOCUS41451</name>
</gene>